<feature type="domain" description="Alpha-L-fucosidase C-terminal" evidence="8">
    <location>
        <begin position="407"/>
        <end position="483"/>
    </location>
</feature>
<dbReference type="GO" id="GO:0005764">
    <property type="term" value="C:lysosome"/>
    <property type="evidence" value="ECO:0007669"/>
    <property type="project" value="TreeGrafter"/>
</dbReference>
<protein>
    <recommendedName>
        <fullName evidence="3">alpha-L-fucosidase</fullName>
        <ecNumber evidence="3">3.2.1.51</ecNumber>
    </recommendedName>
</protein>
<evidence type="ECO:0000256" key="1">
    <source>
        <dbReference type="ARBA" id="ARBA00004071"/>
    </source>
</evidence>
<comment type="function">
    <text evidence="1">Alpha-L-fucosidase is responsible for hydrolyzing the alpha-1,6-linked fucose joined to the reducing-end N-acetylglucosamine of the carbohydrate moieties of glycoproteins.</text>
</comment>
<keyword evidence="10" id="KW-1185">Reference proteome</keyword>
<dbReference type="InterPro" id="IPR016286">
    <property type="entry name" value="FUC_metazoa-typ"/>
</dbReference>
<evidence type="ECO:0000259" key="7">
    <source>
        <dbReference type="Pfam" id="PF01120"/>
    </source>
</evidence>
<proteinExistence type="inferred from homology"/>
<name>A0A934VNE1_9BACT</name>
<evidence type="ECO:0000256" key="2">
    <source>
        <dbReference type="ARBA" id="ARBA00007951"/>
    </source>
</evidence>
<dbReference type="InterPro" id="IPR000933">
    <property type="entry name" value="Glyco_hydro_29"/>
</dbReference>
<evidence type="ECO:0000313" key="9">
    <source>
        <dbReference type="EMBL" id="MBK1876127.1"/>
    </source>
</evidence>
<dbReference type="Pfam" id="PF16757">
    <property type="entry name" value="Fucosidase_C"/>
    <property type="match status" value="1"/>
</dbReference>
<dbReference type="SMART" id="SM00812">
    <property type="entry name" value="Alpha_L_fucos"/>
    <property type="match status" value="1"/>
</dbReference>
<organism evidence="9 10">
    <name type="scientific">Pelagicoccus mobilis</name>
    <dbReference type="NCBI Taxonomy" id="415221"/>
    <lineage>
        <taxon>Bacteria</taxon>
        <taxon>Pseudomonadati</taxon>
        <taxon>Verrucomicrobiota</taxon>
        <taxon>Opitutia</taxon>
        <taxon>Puniceicoccales</taxon>
        <taxon>Pelagicoccaceae</taxon>
        <taxon>Pelagicoccus</taxon>
    </lineage>
</organism>
<dbReference type="SUPFAM" id="SSF51445">
    <property type="entry name" value="(Trans)glycosidases"/>
    <property type="match status" value="1"/>
</dbReference>
<gene>
    <name evidence="9" type="ORF">JIN87_04560</name>
</gene>
<dbReference type="GO" id="GO:0004560">
    <property type="term" value="F:alpha-L-fucosidase activity"/>
    <property type="evidence" value="ECO:0007669"/>
    <property type="project" value="InterPro"/>
</dbReference>
<feature type="domain" description="Glycoside hydrolase family 29 N-terminal" evidence="7">
    <location>
        <begin position="24"/>
        <end position="360"/>
    </location>
</feature>
<dbReference type="InterPro" id="IPR031919">
    <property type="entry name" value="Fucosidase_C"/>
</dbReference>
<keyword evidence="4" id="KW-0732">Signal</keyword>
<accession>A0A934VNE1</accession>
<dbReference type="Proteomes" id="UP000617628">
    <property type="component" value="Unassembled WGS sequence"/>
</dbReference>
<keyword evidence="5" id="KW-0378">Hydrolase</keyword>
<dbReference type="InterPro" id="IPR057739">
    <property type="entry name" value="Glyco_hydro_29_N"/>
</dbReference>
<dbReference type="GO" id="GO:0006004">
    <property type="term" value="P:fucose metabolic process"/>
    <property type="evidence" value="ECO:0007669"/>
    <property type="project" value="InterPro"/>
</dbReference>
<dbReference type="GO" id="GO:0016139">
    <property type="term" value="P:glycoside catabolic process"/>
    <property type="evidence" value="ECO:0007669"/>
    <property type="project" value="TreeGrafter"/>
</dbReference>
<dbReference type="EC" id="3.2.1.51" evidence="3"/>
<dbReference type="InterPro" id="IPR013780">
    <property type="entry name" value="Glyco_hydro_b"/>
</dbReference>
<evidence type="ECO:0000256" key="4">
    <source>
        <dbReference type="ARBA" id="ARBA00022729"/>
    </source>
</evidence>
<evidence type="ECO:0000256" key="6">
    <source>
        <dbReference type="ARBA" id="ARBA00023295"/>
    </source>
</evidence>
<dbReference type="PANTHER" id="PTHR10030:SF37">
    <property type="entry name" value="ALPHA-L-FUCOSIDASE-RELATED"/>
    <property type="match status" value="1"/>
</dbReference>
<sequence>MKNRFCFFIVVLSSLIFTRLGLGSYEPEWESLDKREVPDWWTDAKFGIFIHWGPYSVPAFTKVGQYAEWYWKDLKSPGRKAHEEVLGFHNDFYGASFTYHDFVPKFTTELFDPDEWAQLFSDSGAKYVVLTSKHHDGYCLWPSDEADRSWGRPWNSLATGPRRDLLGELTASVREAELRMGIYYSLYEWYNPLYVSDVDLYVEKHMIPQFKDVVSRYAPSVIFSDGEWEHSDKTWRSEELLAWVYNESPRNEEIVVNDRWGKGSRHTHGGYHTTEYTSGVGETSDPWEESRGMGYSYGFNRAEAIGDYKTSREFIYMLVDIVSRGGNFLLNIGPTADGRIPVIMQQRLMDIGEWLDVNGEAIYDTKPWLVSCQWSEGERPIEKRGEYMVEYDILKLTVEPDDGVAYKEIWFTQKDDVLYCIMPRYSDGKMFVEDLTVEPDCQITLLGMKEPLEWTQADHGLEVDLPVMNPNSKPSKYAWTLKIDGLSL</sequence>
<dbReference type="PANTHER" id="PTHR10030">
    <property type="entry name" value="ALPHA-L-FUCOSIDASE"/>
    <property type="match status" value="1"/>
</dbReference>
<comment type="similarity">
    <text evidence="2">Belongs to the glycosyl hydrolase 29 family.</text>
</comment>
<dbReference type="RefSeq" id="WP_200354344.1">
    <property type="nucleotide sequence ID" value="NZ_JAENIL010000006.1"/>
</dbReference>
<evidence type="ECO:0000256" key="5">
    <source>
        <dbReference type="ARBA" id="ARBA00022801"/>
    </source>
</evidence>
<dbReference type="Gene3D" id="3.20.20.80">
    <property type="entry name" value="Glycosidases"/>
    <property type="match status" value="1"/>
</dbReference>
<keyword evidence="6" id="KW-0326">Glycosidase</keyword>
<dbReference type="PRINTS" id="PR00741">
    <property type="entry name" value="GLHYDRLASE29"/>
</dbReference>
<comment type="caution">
    <text evidence="9">The sequence shown here is derived from an EMBL/GenBank/DDBJ whole genome shotgun (WGS) entry which is preliminary data.</text>
</comment>
<dbReference type="Pfam" id="PF01120">
    <property type="entry name" value="Alpha_L_fucos"/>
    <property type="match status" value="1"/>
</dbReference>
<evidence type="ECO:0000256" key="3">
    <source>
        <dbReference type="ARBA" id="ARBA00012662"/>
    </source>
</evidence>
<dbReference type="Gene3D" id="2.60.40.1180">
    <property type="entry name" value="Golgi alpha-mannosidase II"/>
    <property type="match status" value="1"/>
</dbReference>
<evidence type="ECO:0000313" key="10">
    <source>
        <dbReference type="Proteomes" id="UP000617628"/>
    </source>
</evidence>
<dbReference type="PIRSF" id="PIRSF001092">
    <property type="entry name" value="Alpha-L-fucosidase"/>
    <property type="match status" value="1"/>
</dbReference>
<dbReference type="InterPro" id="IPR017853">
    <property type="entry name" value="GH"/>
</dbReference>
<dbReference type="AlphaFoldDB" id="A0A934VNE1"/>
<dbReference type="EMBL" id="JAENIL010000006">
    <property type="protein sequence ID" value="MBK1876127.1"/>
    <property type="molecule type" value="Genomic_DNA"/>
</dbReference>
<evidence type="ECO:0000259" key="8">
    <source>
        <dbReference type="Pfam" id="PF16757"/>
    </source>
</evidence>
<reference evidence="9" key="1">
    <citation type="submission" date="2021-01" db="EMBL/GenBank/DDBJ databases">
        <title>Modified the classification status of verrucomicrobia.</title>
        <authorList>
            <person name="Feng X."/>
        </authorList>
    </citation>
    <scope>NUCLEOTIDE SEQUENCE</scope>
    <source>
        <strain evidence="9">KCTC 13126</strain>
    </source>
</reference>